<organism evidence="1 2">
    <name type="scientific">Carex littledalei</name>
    <dbReference type="NCBI Taxonomy" id="544730"/>
    <lineage>
        <taxon>Eukaryota</taxon>
        <taxon>Viridiplantae</taxon>
        <taxon>Streptophyta</taxon>
        <taxon>Embryophyta</taxon>
        <taxon>Tracheophyta</taxon>
        <taxon>Spermatophyta</taxon>
        <taxon>Magnoliopsida</taxon>
        <taxon>Liliopsida</taxon>
        <taxon>Poales</taxon>
        <taxon>Cyperaceae</taxon>
        <taxon>Cyperoideae</taxon>
        <taxon>Cariceae</taxon>
        <taxon>Carex</taxon>
        <taxon>Carex subgen. Euthyceras</taxon>
    </lineage>
</organism>
<name>A0A833QZ32_9POAL</name>
<comment type="caution">
    <text evidence="1">The sequence shown here is derived from an EMBL/GenBank/DDBJ whole genome shotgun (WGS) entry which is preliminary data.</text>
</comment>
<dbReference type="AlphaFoldDB" id="A0A833QZ32"/>
<dbReference type="EMBL" id="SWLB01000008">
    <property type="protein sequence ID" value="KAF3335650.1"/>
    <property type="molecule type" value="Genomic_DNA"/>
</dbReference>
<keyword evidence="2" id="KW-1185">Reference proteome</keyword>
<proteinExistence type="predicted"/>
<evidence type="ECO:0000313" key="2">
    <source>
        <dbReference type="Proteomes" id="UP000623129"/>
    </source>
</evidence>
<sequence length="93" mass="10657">MLSNCTYSSRVWRGLGAQLNLPPRIGNSPVDSWWDGRSQVSGQSKLCWDTAWAAGSWAIWKEKNRRTFSQQRKPEHIIINAAAIDVHNWMLFA</sequence>
<protein>
    <submittedName>
        <fullName evidence="1">Uncharacterized protein</fullName>
    </submittedName>
</protein>
<accession>A0A833QZ32</accession>
<dbReference type="OrthoDB" id="696485at2759"/>
<reference evidence="1" key="1">
    <citation type="submission" date="2020-01" db="EMBL/GenBank/DDBJ databases">
        <title>Genome sequence of Kobresia littledalei, the first chromosome-level genome in the family Cyperaceae.</title>
        <authorList>
            <person name="Qu G."/>
        </authorList>
    </citation>
    <scope>NUCLEOTIDE SEQUENCE</scope>
    <source>
        <strain evidence="1">C.B.Clarke</strain>
        <tissue evidence="1">Leaf</tissue>
    </source>
</reference>
<dbReference type="Proteomes" id="UP000623129">
    <property type="component" value="Unassembled WGS sequence"/>
</dbReference>
<evidence type="ECO:0000313" key="1">
    <source>
        <dbReference type="EMBL" id="KAF3335650.1"/>
    </source>
</evidence>
<gene>
    <name evidence="1" type="ORF">FCM35_KLT20157</name>
</gene>